<proteinExistence type="inferred from homology"/>
<comment type="similarity">
    <text evidence="4">Belongs to the arginase family.</text>
</comment>
<evidence type="ECO:0000256" key="4">
    <source>
        <dbReference type="PROSITE-ProRule" id="PRU00742"/>
    </source>
</evidence>
<dbReference type="Pfam" id="PF00491">
    <property type="entry name" value="Arginase"/>
    <property type="match status" value="1"/>
</dbReference>
<dbReference type="InterPro" id="IPR006035">
    <property type="entry name" value="Ureohydrolase"/>
</dbReference>
<evidence type="ECO:0000313" key="5">
    <source>
        <dbReference type="EMBL" id="CAH0535236.1"/>
    </source>
</evidence>
<evidence type="ECO:0000256" key="1">
    <source>
        <dbReference type="ARBA" id="ARBA00022723"/>
    </source>
</evidence>
<keyword evidence="3" id="KW-0464">Manganese</keyword>
<dbReference type="PRINTS" id="PR00116">
    <property type="entry name" value="ARGINASE"/>
</dbReference>
<dbReference type="InterPro" id="IPR023696">
    <property type="entry name" value="Ureohydrolase_dom_sf"/>
</dbReference>
<dbReference type="PROSITE" id="PS51409">
    <property type="entry name" value="ARGINASE_2"/>
    <property type="match status" value="1"/>
</dbReference>
<dbReference type="PIRSF" id="PIRSF036979">
    <property type="entry name" value="Arginase"/>
    <property type="match status" value="1"/>
</dbReference>
<keyword evidence="1" id="KW-0479">Metal-binding</keyword>
<evidence type="ECO:0000256" key="2">
    <source>
        <dbReference type="ARBA" id="ARBA00022801"/>
    </source>
</evidence>
<protein>
    <submittedName>
        <fullName evidence="5">Arginase</fullName>
        <ecNumber evidence="5">3.5.3.1</ecNumber>
    </submittedName>
</protein>
<comment type="caution">
    <text evidence="5">The sequence shown here is derived from an EMBL/GenBank/DDBJ whole genome shotgun (WGS) entry which is preliminary data.</text>
</comment>
<dbReference type="PANTHER" id="PTHR43782:SF3">
    <property type="entry name" value="ARGINASE"/>
    <property type="match status" value="1"/>
</dbReference>
<name>A0ABM8ZY93_9VIBR</name>
<dbReference type="EC" id="3.5.3.1" evidence="5"/>
<dbReference type="GO" id="GO:0004053">
    <property type="term" value="F:arginase activity"/>
    <property type="evidence" value="ECO:0007669"/>
    <property type="project" value="UniProtKB-EC"/>
</dbReference>
<keyword evidence="6" id="KW-1185">Reference proteome</keyword>
<gene>
    <name evidence="5" type="primary">rocF</name>
    <name evidence="5" type="ORF">VST7929_02883</name>
</gene>
<evidence type="ECO:0000256" key="3">
    <source>
        <dbReference type="ARBA" id="ARBA00023211"/>
    </source>
</evidence>
<dbReference type="PANTHER" id="PTHR43782">
    <property type="entry name" value="ARGINASE"/>
    <property type="match status" value="1"/>
</dbReference>
<evidence type="ECO:0000313" key="6">
    <source>
        <dbReference type="Proteomes" id="UP000838672"/>
    </source>
</evidence>
<dbReference type="EMBL" id="CAKLDI010000002">
    <property type="protein sequence ID" value="CAH0535236.1"/>
    <property type="molecule type" value="Genomic_DNA"/>
</dbReference>
<reference evidence="5" key="1">
    <citation type="submission" date="2021-11" db="EMBL/GenBank/DDBJ databases">
        <authorList>
            <person name="Rodrigo-Torres L."/>
            <person name="Arahal R. D."/>
            <person name="Lucena T."/>
        </authorList>
    </citation>
    <scope>NUCLEOTIDE SEQUENCE</scope>
    <source>
        <strain evidence="5">CECT 7929</strain>
    </source>
</reference>
<dbReference type="RefSeq" id="WP_237468104.1">
    <property type="nucleotide sequence ID" value="NZ_CAKLDI010000002.1"/>
</dbReference>
<dbReference type="Gene3D" id="3.40.800.10">
    <property type="entry name" value="Ureohydrolase domain"/>
    <property type="match status" value="1"/>
</dbReference>
<sequence>MRQYHFYGAPFDHSGAAQSQICGVDFLRRSFADGEFGLTDWITIRNQRWQSQIQDCGNIRLSPQVHAALDANQTYAALAHYSYDLYQALIESYQQGAIPITFGGDHAIALATVQAALDHVQSQNKRMAVVWIDAHADCNDSTKSNLHGKPASILMRLSAHQDWQGPRLTSLAPQDLILFAQRDLMLGEKALIDQHPITLMDMAWIDQQGFHHALQRLMDKLEQEYDYFYVTFDYDCLEGCYHRACATPNIGGLMPREAIHLVHQLAQHRKFIGIDFVEYLADRDPEEIEKGLMLKLIDAVFGFRC</sequence>
<dbReference type="Proteomes" id="UP000838672">
    <property type="component" value="Unassembled WGS sequence"/>
</dbReference>
<dbReference type="SUPFAM" id="SSF52768">
    <property type="entry name" value="Arginase/deacetylase"/>
    <property type="match status" value="1"/>
</dbReference>
<accession>A0ABM8ZY93</accession>
<organism evidence="5 6">
    <name type="scientific">Vibrio stylophorae</name>
    <dbReference type="NCBI Taxonomy" id="659351"/>
    <lineage>
        <taxon>Bacteria</taxon>
        <taxon>Pseudomonadati</taxon>
        <taxon>Pseudomonadota</taxon>
        <taxon>Gammaproteobacteria</taxon>
        <taxon>Vibrionales</taxon>
        <taxon>Vibrionaceae</taxon>
        <taxon>Vibrio</taxon>
    </lineage>
</organism>
<keyword evidence="2 5" id="KW-0378">Hydrolase</keyword>